<keyword evidence="3" id="KW-0805">Transcription regulation</keyword>
<keyword evidence="9" id="KW-1185">Reference proteome</keyword>
<dbReference type="GO" id="GO:0000981">
    <property type="term" value="F:DNA-binding transcription factor activity, RNA polymerase II-specific"/>
    <property type="evidence" value="ECO:0007669"/>
    <property type="project" value="InterPro"/>
</dbReference>
<evidence type="ECO:0000259" key="7">
    <source>
        <dbReference type="SMART" id="SM00906"/>
    </source>
</evidence>
<evidence type="ECO:0000313" key="8">
    <source>
        <dbReference type="EMBL" id="OBZ85227.1"/>
    </source>
</evidence>
<dbReference type="GO" id="GO:0008270">
    <property type="term" value="F:zinc ion binding"/>
    <property type="evidence" value="ECO:0007669"/>
    <property type="project" value="InterPro"/>
</dbReference>
<feature type="region of interest" description="Disordered" evidence="6">
    <location>
        <begin position="710"/>
        <end position="745"/>
    </location>
</feature>
<dbReference type="OrthoDB" id="2406834at2759"/>
<feature type="region of interest" description="Disordered" evidence="6">
    <location>
        <begin position="526"/>
        <end position="565"/>
    </location>
</feature>
<protein>
    <recommendedName>
        <fullName evidence="7">Xylanolytic transcriptional activator regulatory domain-containing protein</fullName>
    </recommendedName>
</protein>
<feature type="region of interest" description="Disordered" evidence="6">
    <location>
        <begin position="579"/>
        <end position="639"/>
    </location>
</feature>
<feature type="compositionally biased region" description="Low complexity" evidence="6">
    <location>
        <begin position="526"/>
        <end position="555"/>
    </location>
</feature>
<dbReference type="EMBL" id="LUGH01000420">
    <property type="protein sequence ID" value="OBZ85227.1"/>
    <property type="molecule type" value="Genomic_DNA"/>
</dbReference>
<comment type="subcellular location">
    <subcellularLocation>
        <location evidence="1">Nucleus</location>
    </subcellularLocation>
</comment>
<gene>
    <name evidence="8" type="ORF">A0J61_06722</name>
</gene>
<accession>A0A1C7N843</accession>
<dbReference type="GO" id="GO:0003677">
    <property type="term" value="F:DNA binding"/>
    <property type="evidence" value="ECO:0007669"/>
    <property type="project" value="InterPro"/>
</dbReference>
<keyword evidence="5" id="KW-0539">Nucleus</keyword>
<dbReference type="InterPro" id="IPR050815">
    <property type="entry name" value="TF_fung"/>
</dbReference>
<feature type="non-terminal residue" evidence="8">
    <location>
        <position position="1"/>
    </location>
</feature>
<evidence type="ECO:0000256" key="3">
    <source>
        <dbReference type="ARBA" id="ARBA00023015"/>
    </source>
</evidence>
<evidence type="ECO:0000256" key="6">
    <source>
        <dbReference type="SAM" id="MobiDB-lite"/>
    </source>
</evidence>
<dbReference type="CDD" id="cd12148">
    <property type="entry name" value="fungal_TF_MHR"/>
    <property type="match status" value="1"/>
</dbReference>
<proteinExistence type="predicted"/>
<keyword evidence="2" id="KW-0479">Metal-binding</keyword>
<feature type="compositionally biased region" description="Low complexity" evidence="6">
    <location>
        <begin position="711"/>
        <end position="720"/>
    </location>
</feature>
<dbReference type="SMART" id="SM00906">
    <property type="entry name" value="Fungal_trans"/>
    <property type="match status" value="1"/>
</dbReference>
<keyword evidence="4" id="KW-0804">Transcription</keyword>
<evidence type="ECO:0000256" key="4">
    <source>
        <dbReference type="ARBA" id="ARBA00023163"/>
    </source>
</evidence>
<feature type="compositionally biased region" description="Low complexity" evidence="6">
    <location>
        <begin position="629"/>
        <end position="639"/>
    </location>
</feature>
<dbReference type="PANTHER" id="PTHR47338">
    <property type="entry name" value="ZN(II)2CYS6 TRANSCRIPTION FACTOR (EUROFUNG)-RELATED"/>
    <property type="match status" value="1"/>
</dbReference>
<evidence type="ECO:0000313" key="9">
    <source>
        <dbReference type="Proteomes" id="UP000093000"/>
    </source>
</evidence>
<dbReference type="InParanoid" id="A0A1C7N843"/>
<feature type="domain" description="Xylanolytic transcriptional activator regulatory" evidence="7">
    <location>
        <begin position="229"/>
        <end position="303"/>
    </location>
</feature>
<evidence type="ECO:0000256" key="5">
    <source>
        <dbReference type="ARBA" id="ARBA00023242"/>
    </source>
</evidence>
<reference evidence="8 9" key="1">
    <citation type="submission" date="2016-03" db="EMBL/GenBank/DDBJ databases">
        <title>Choanephora cucurbitarum.</title>
        <authorList>
            <person name="Min B."/>
            <person name="Park H."/>
            <person name="Park J.-H."/>
            <person name="Shin H.-D."/>
            <person name="Choi I.-G."/>
        </authorList>
    </citation>
    <scope>NUCLEOTIDE SEQUENCE [LARGE SCALE GENOMIC DNA]</scope>
    <source>
        <strain evidence="8 9">KUS-F28377</strain>
    </source>
</reference>
<dbReference type="AlphaFoldDB" id="A0A1C7N843"/>
<organism evidence="8 9">
    <name type="scientific">Choanephora cucurbitarum</name>
    <dbReference type="NCBI Taxonomy" id="101091"/>
    <lineage>
        <taxon>Eukaryota</taxon>
        <taxon>Fungi</taxon>
        <taxon>Fungi incertae sedis</taxon>
        <taxon>Mucoromycota</taxon>
        <taxon>Mucoromycotina</taxon>
        <taxon>Mucoromycetes</taxon>
        <taxon>Mucorales</taxon>
        <taxon>Mucorineae</taxon>
        <taxon>Choanephoraceae</taxon>
        <taxon>Choanephoroideae</taxon>
        <taxon>Choanephora</taxon>
    </lineage>
</organism>
<dbReference type="GO" id="GO:0005634">
    <property type="term" value="C:nucleus"/>
    <property type="evidence" value="ECO:0007669"/>
    <property type="project" value="UniProtKB-SubCell"/>
</dbReference>
<dbReference type="PANTHER" id="PTHR47338:SF5">
    <property type="entry name" value="ZN(II)2CYS6 TRANSCRIPTION FACTOR (EUROFUNG)"/>
    <property type="match status" value="1"/>
</dbReference>
<dbReference type="InterPro" id="IPR007219">
    <property type="entry name" value="XnlR_reg_dom"/>
</dbReference>
<feature type="compositionally biased region" description="Polar residues" evidence="6">
    <location>
        <begin position="662"/>
        <end position="673"/>
    </location>
</feature>
<evidence type="ECO:0000256" key="2">
    <source>
        <dbReference type="ARBA" id="ARBA00022723"/>
    </source>
</evidence>
<dbReference type="Proteomes" id="UP000093000">
    <property type="component" value="Unassembled WGS sequence"/>
</dbReference>
<feature type="compositionally biased region" description="Pro residues" evidence="6">
    <location>
        <begin position="721"/>
        <end position="740"/>
    </location>
</feature>
<name>A0A1C7N843_9FUNG</name>
<comment type="caution">
    <text evidence="8">The sequence shown here is derived from an EMBL/GenBank/DDBJ whole genome shotgun (WGS) entry which is preliminary data.</text>
</comment>
<dbReference type="Pfam" id="PF04082">
    <property type="entry name" value="Fungal_trans"/>
    <property type="match status" value="1"/>
</dbReference>
<feature type="compositionally biased region" description="Polar residues" evidence="6">
    <location>
        <begin position="599"/>
        <end position="624"/>
    </location>
</feature>
<feature type="compositionally biased region" description="Low complexity" evidence="6">
    <location>
        <begin position="586"/>
        <end position="598"/>
    </location>
</feature>
<sequence>GSLESDQQETPNETVYDNMDGFFDSSSNRATKDNDDHILFADTSSVNHNKLKRRGPLMESRISNTLGALGENLRKMSSADSSRLAEKLLNTTDSYGSFIMWMPEPSLPSRYSGSIEMPSREIQMALIDQFFSERYECIAYIPRHHFYEQIKTKGLLITPLLLNTIYAHAARFVDIPDCPKTEVFYQRARRLIDDFLDVPRVSTVAALCLLSLYESSPSIYRPGSLQCRQWQYSGMACRMALELGLHDDTNIHNGLSSVDIELRRRVFWGCYDLDKFQSGGWERPWMISGCYIKTMLPSILPEETEDDRAIVSILVKRIQFMRLVENDLTLLSAHRSFQTGSNEPFLGVKKEEIMFDISEHHIKLHHWLRTLPPDMQWTPISSVSVKEVLDLPVPRPCLAHIHLYYNIATLSVLSNVPTTSLVQFQTRVTATCITQLVYCMCQTPSYIVKFDFLVHGLISAVKIHLQYLNDIDINLAQQAWLLFDRSIWCMQLISNYAVIPNCTKFLQQVQHVYGLHIPTLNSQNNNSSDDCSIHSNGNENSSYISNENNSNNDSSTIPPQKRFHNDTPKQIDLVEKRGAMPQNQISSQTSSSSSTQFSENMNAMPSYLNWSSNLDSRQTNTSNDMLRLSNDNSDASDSRNVLYLDQQYRLHGRSKSHYDNPPRTNSPPIWTNSHQELNYTMNNRSSSHPTSTNNYNSGDIIVPSQLLVDDSSYPRQSSTSSPPPLPPLSATPLLPLPNSPSTPISTRFTSNSALLWQDPVPNPNIPVLTENQIPARKGLGAIYLSSRQHYEKMIKKP</sequence>
<evidence type="ECO:0000256" key="1">
    <source>
        <dbReference type="ARBA" id="ARBA00004123"/>
    </source>
</evidence>
<dbReference type="GO" id="GO:0006351">
    <property type="term" value="P:DNA-templated transcription"/>
    <property type="evidence" value="ECO:0007669"/>
    <property type="project" value="InterPro"/>
</dbReference>
<feature type="region of interest" description="Disordered" evidence="6">
    <location>
        <begin position="652"/>
        <end position="673"/>
    </location>
</feature>